<comment type="domain">
    <text evidence="8">The DHHC domain is required for palmitoyltransferase activity.</text>
</comment>
<comment type="catalytic activity">
    <reaction evidence="8">
        <text>L-cysteinyl-[protein] + hexadecanoyl-CoA = S-hexadecanoyl-L-cysteinyl-[protein] + CoA</text>
        <dbReference type="Rhea" id="RHEA:36683"/>
        <dbReference type="Rhea" id="RHEA-COMP:10131"/>
        <dbReference type="Rhea" id="RHEA-COMP:11032"/>
        <dbReference type="ChEBI" id="CHEBI:29950"/>
        <dbReference type="ChEBI" id="CHEBI:57287"/>
        <dbReference type="ChEBI" id="CHEBI:57379"/>
        <dbReference type="ChEBI" id="CHEBI:74151"/>
        <dbReference type="EC" id="2.3.1.225"/>
    </reaction>
</comment>
<dbReference type="Pfam" id="PF01529">
    <property type="entry name" value="DHHC"/>
    <property type="match status" value="1"/>
</dbReference>
<feature type="transmembrane region" description="Helical" evidence="8">
    <location>
        <begin position="244"/>
        <end position="264"/>
    </location>
</feature>
<dbReference type="PROSITE" id="PS50297">
    <property type="entry name" value="ANK_REP_REGION"/>
    <property type="match status" value="2"/>
</dbReference>
<dbReference type="InterPro" id="IPR036770">
    <property type="entry name" value="Ankyrin_rpt-contain_sf"/>
</dbReference>
<name>A0A8K1FNQ1_PYTOL</name>
<proteinExistence type="inferred from homology"/>
<feature type="transmembrane region" description="Helical" evidence="8">
    <location>
        <begin position="408"/>
        <end position="429"/>
    </location>
</feature>
<feature type="region of interest" description="Disordered" evidence="9">
    <location>
        <begin position="1"/>
        <end position="90"/>
    </location>
</feature>
<comment type="caution">
    <text evidence="11">The sequence shown here is derived from an EMBL/GenBank/DDBJ whole genome shotgun (WGS) entry which is preliminary data.</text>
</comment>
<feature type="compositionally biased region" description="Low complexity" evidence="9">
    <location>
        <begin position="29"/>
        <end position="43"/>
    </location>
</feature>
<evidence type="ECO:0000256" key="8">
    <source>
        <dbReference type="RuleBase" id="RU079119"/>
    </source>
</evidence>
<evidence type="ECO:0000256" key="7">
    <source>
        <dbReference type="PROSITE-ProRule" id="PRU00023"/>
    </source>
</evidence>
<dbReference type="Pfam" id="PF12796">
    <property type="entry name" value="Ank_2"/>
    <property type="match status" value="1"/>
</dbReference>
<evidence type="ECO:0000256" key="4">
    <source>
        <dbReference type="ARBA" id="ARBA00022989"/>
    </source>
</evidence>
<evidence type="ECO:0000256" key="3">
    <source>
        <dbReference type="ARBA" id="ARBA00022737"/>
    </source>
</evidence>
<dbReference type="InterPro" id="IPR002110">
    <property type="entry name" value="Ankyrin_rpt"/>
</dbReference>
<dbReference type="OrthoDB" id="331948at2759"/>
<keyword evidence="6 8" id="KW-0472">Membrane</keyword>
<evidence type="ECO:0000256" key="1">
    <source>
        <dbReference type="ARBA" id="ARBA00004141"/>
    </source>
</evidence>
<keyword evidence="5 7" id="KW-0040">ANK repeat</keyword>
<evidence type="ECO:0000256" key="9">
    <source>
        <dbReference type="SAM" id="MobiDB-lite"/>
    </source>
</evidence>
<dbReference type="AlphaFoldDB" id="A0A8K1FNQ1"/>
<comment type="similarity">
    <text evidence="8">Belongs to the DHHC palmitoyltransferase family.</text>
</comment>
<dbReference type="InterPro" id="IPR001594">
    <property type="entry name" value="Palmitoyltrfase_DHHC"/>
</dbReference>
<keyword evidence="4 8" id="KW-1133">Transmembrane helix</keyword>
<feature type="repeat" description="ANK" evidence="7">
    <location>
        <begin position="272"/>
        <end position="304"/>
    </location>
</feature>
<keyword evidence="8" id="KW-0808">Transferase</keyword>
<protein>
    <recommendedName>
        <fullName evidence="8">Palmitoyltransferase</fullName>
        <ecNumber evidence="8">2.3.1.225</ecNumber>
    </recommendedName>
</protein>
<feature type="transmembrane region" description="Helical" evidence="8">
    <location>
        <begin position="527"/>
        <end position="549"/>
    </location>
</feature>
<dbReference type="GO" id="GO:0000139">
    <property type="term" value="C:Golgi membrane"/>
    <property type="evidence" value="ECO:0007669"/>
    <property type="project" value="TreeGrafter"/>
</dbReference>
<feature type="transmembrane region" description="Helical" evidence="8">
    <location>
        <begin position="435"/>
        <end position="458"/>
    </location>
</feature>
<feature type="transmembrane region" description="Helical" evidence="8">
    <location>
        <begin position="590"/>
        <end position="612"/>
    </location>
</feature>
<dbReference type="Gene3D" id="1.25.40.20">
    <property type="entry name" value="Ankyrin repeat-containing domain"/>
    <property type="match status" value="2"/>
</dbReference>
<dbReference type="PROSITE" id="PS50216">
    <property type="entry name" value="DHHC"/>
    <property type="match status" value="1"/>
</dbReference>
<feature type="repeat" description="ANK" evidence="7">
    <location>
        <begin position="305"/>
        <end position="337"/>
    </location>
</feature>
<dbReference type="PANTHER" id="PTHR24161:SF17">
    <property type="entry name" value="PALMITOYLTRANSFERASE"/>
    <property type="match status" value="1"/>
</dbReference>
<keyword evidence="8" id="KW-0012">Acyltransferase</keyword>
<evidence type="ECO:0000256" key="6">
    <source>
        <dbReference type="ARBA" id="ARBA00023136"/>
    </source>
</evidence>
<dbReference type="Proteomes" id="UP000794436">
    <property type="component" value="Unassembled WGS sequence"/>
</dbReference>
<feature type="region of interest" description="Disordered" evidence="9">
    <location>
        <begin position="664"/>
        <end position="683"/>
    </location>
</feature>
<evidence type="ECO:0000313" key="12">
    <source>
        <dbReference type="Proteomes" id="UP000794436"/>
    </source>
</evidence>
<keyword evidence="3" id="KW-0677">Repeat</keyword>
<dbReference type="EC" id="2.3.1.225" evidence="8"/>
<reference evidence="11" key="1">
    <citation type="submission" date="2019-03" db="EMBL/GenBank/DDBJ databases">
        <title>Long read genome sequence of the mycoparasitic Pythium oligandrum ATCC 38472 isolated from sugarbeet rhizosphere.</title>
        <authorList>
            <person name="Gaulin E."/>
        </authorList>
    </citation>
    <scope>NUCLEOTIDE SEQUENCE</scope>
    <source>
        <strain evidence="11">ATCC 38472_TT</strain>
    </source>
</reference>
<organism evidence="11 12">
    <name type="scientific">Pythium oligandrum</name>
    <name type="common">Mycoparasitic fungus</name>
    <dbReference type="NCBI Taxonomy" id="41045"/>
    <lineage>
        <taxon>Eukaryota</taxon>
        <taxon>Sar</taxon>
        <taxon>Stramenopiles</taxon>
        <taxon>Oomycota</taxon>
        <taxon>Peronosporomycetes</taxon>
        <taxon>Pythiales</taxon>
        <taxon>Pythiaceae</taxon>
        <taxon>Pythium</taxon>
    </lineage>
</organism>
<dbReference type="SUPFAM" id="SSF48403">
    <property type="entry name" value="Ankyrin repeat"/>
    <property type="match status" value="1"/>
</dbReference>
<dbReference type="GO" id="GO:0019706">
    <property type="term" value="F:protein-cysteine S-palmitoyltransferase activity"/>
    <property type="evidence" value="ECO:0007669"/>
    <property type="project" value="UniProtKB-EC"/>
</dbReference>
<dbReference type="PANTHER" id="PTHR24161">
    <property type="entry name" value="ANK_REP_REGION DOMAIN-CONTAINING PROTEIN-RELATED"/>
    <property type="match status" value="1"/>
</dbReference>
<evidence type="ECO:0000313" key="11">
    <source>
        <dbReference type="EMBL" id="TMW69631.1"/>
    </source>
</evidence>
<gene>
    <name evidence="11" type="ORF">Poli38472_001787</name>
</gene>
<keyword evidence="2 8" id="KW-0812">Transmembrane</keyword>
<evidence type="ECO:0000256" key="2">
    <source>
        <dbReference type="ARBA" id="ARBA00022692"/>
    </source>
</evidence>
<dbReference type="SMART" id="SM00248">
    <property type="entry name" value="ANK"/>
    <property type="match status" value="6"/>
</dbReference>
<dbReference type="PROSITE" id="PS50088">
    <property type="entry name" value="ANK_REPEAT"/>
    <property type="match status" value="2"/>
</dbReference>
<comment type="subcellular location">
    <subcellularLocation>
        <location evidence="1">Membrane</location>
        <topology evidence="1">Multi-pass membrane protein</topology>
    </subcellularLocation>
</comment>
<accession>A0A8K1FNQ1</accession>
<sequence>MTRSSNGAGPTELTPLIRQRSSTTDGYAASSITSSSPSSPANGTGNGWRSPRAQYSSPTREHLPHVLLQASREDEVRSSTSSSSRSHRGNLSAMLDEAADESVASVAAVNGLELEDSDGDEDDANAEDVAYFASPTKILCTACMKGDLMQAKTAVEMVVKKVEARCQAADDGDVPRRRLFSDAVVHLLTTHDARHQMNALHLAVLYDHPLIVEYLVATAKRHCASAEAFQEVLDNRCGDSKHRATSLMLCTSVAVAMILIDNGASLRARNSSGMSALHYASSTGNAGIVSLLIERGAEVNEADSRGATALHWAVFEGFQYTAMLLVGLGADQKIRDSEQQTALMIASALGDSFLAKQLVIEGAPLKFTDKHGRTAVDVARQGGHFETVSALKAGASDRFITSISRKGGAVIFFWSAVVLAETLSLWYAVPSLPNAHFWSTVSLVICAVTCVLYTYVWLKDPGYVPKSTQPAYELLAVECSSVPCPTCVTLKPLRSKHCSSCRRCVYRFDHHCPWINNCIGIGNHRGFLFFLASLSIFCAFIATVSMMILCGNLPLQTPPATSDEGQPLWKHIFSHSAPSSASTSPLVLRIVHFTLVFGAMLFGIPTTILIGIQLRNIKNNLTTNEVFNKDKYPYLKTPMDEFHNPYDQGCWRNYVEVCAQENTERVSEDGRRNTSIVDPNSKP</sequence>
<keyword evidence="12" id="KW-1185">Reference proteome</keyword>
<evidence type="ECO:0000259" key="10">
    <source>
        <dbReference type="Pfam" id="PF01529"/>
    </source>
</evidence>
<evidence type="ECO:0000256" key="5">
    <source>
        <dbReference type="ARBA" id="ARBA00023043"/>
    </source>
</evidence>
<feature type="domain" description="Palmitoyltransferase DHHC" evidence="10">
    <location>
        <begin position="483"/>
        <end position="629"/>
    </location>
</feature>
<dbReference type="EMBL" id="SPLM01000001">
    <property type="protein sequence ID" value="TMW69631.1"/>
    <property type="molecule type" value="Genomic_DNA"/>
</dbReference>
<feature type="compositionally biased region" description="Polar residues" evidence="9">
    <location>
        <begin position="673"/>
        <end position="683"/>
    </location>
</feature>
<feature type="compositionally biased region" description="Low complexity" evidence="9">
    <location>
        <begin position="78"/>
        <end position="90"/>
    </location>
</feature>